<sequence>MVTTMAMLVLVISCMNANCCRAAVLLKSNATYQNCGNGGEADEYHCRLIAEDLELELLFDSHVSRMLGSAPQIHAGGTGNGNKPAQPCGPSNPGHPYCNPQGGPTNEKCNKFKRGGVC</sequence>
<name>A0AA88E4G1_FICCA</name>
<keyword evidence="3" id="KW-1185">Reference proteome</keyword>
<evidence type="ECO:0000313" key="2">
    <source>
        <dbReference type="EMBL" id="GMN67779.1"/>
    </source>
</evidence>
<gene>
    <name evidence="2" type="ORF">TIFTF001_036836</name>
</gene>
<proteinExistence type="predicted"/>
<keyword evidence="1" id="KW-0732">Signal</keyword>
<evidence type="ECO:0000256" key="1">
    <source>
        <dbReference type="SAM" id="SignalP"/>
    </source>
</evidence>
<feature type="chain" id="PRO_5041645319" description="Rapid ALkalinization Factor" evidence="1">
    <location>
        <begin position="23"/>
        <end position="118"/>
    </location>
</feature>
<organism evidence="2 3">
    <name type="scientific">Ficus carica</name>
    <name type="common">Common fig</name>
    <dbReference type="NCBI Taxonomy" id="3494"/>
    <lineage>
        <taxon>Eukaryota</taxon>
        <taxon>Viridiplantae</taxon>
        <taxon>Streptophyta</taxon>
        <taxon>Embryophyta</taxon>
        <taxon>Tracheophyta</taxon>
        <taxon>Spermatophyta</taxon>
        <taxon>Magnoliopsida</taxon>
        <taxon>eudicotyledons</taxon>
        <taxon>Gunneridae</taxon>
        <taxon>Pentapetalae</taxon>
        <taxon>rosids</taxon>
        <taxon>fabids</taxon>
        <taxon>Rosales</taxon>
        <taxon>Moraceae</taxon>
        <taxon>Ficeae</taxon>
        <taxon>Ficus</taxon>
    </lineage>
</organism>
<dbReference type="EMBL" id="BTGU01000498">
    <property type="protein sequence ID" value="GMN67779.1"/>
    <property type="molecule type" value="Genomic_DNA"/>
</dbReference>
<evidence type="ECO:0008006" key="4">
    <source>
        <dbReference type="Google" id="ProtNLM"/>
    </source>
</evidence>
<dbReference type="AlphaFoldDB" id="A0AA88E4G1"/>
<evidence type="ECO:0000313" key="3">
    <source>
        <dbReference type="Proteomes" id="UP001187192"/>
    </source>
</evidence>
<feature type="signal peptide" evidence="1">
    <location>
        <begin position="1"/>
        <end position="22"/>
    </location>
</feature>
<accession>A0AA88E4G1</accession>
<dbReference type="Proteomes" id="UP001187192">
    <property type="component" value="Unassembled WGS sequence"/>
</dbReference>
<protein>
    <recommendedName>
        <fullName evidence="4">Rapid ALkalinization Factor</fullName>
    </recommendedName>
</protein>
<reference evidence="2" key="1">
    <citation type="submission" date="2023-07" db="EMBL/GenBank/DDBJ databases">
        <title>draft genome sequence of fig (Ficus carica).</title>
        <authorList>
            <person name="Takahashi T."/>
            <person name="Nishimura K."/>
        </authorList>
    </citation>
    <scope>NUCLEOTIDE SEQUENCE</scope>
</reference>
<comment type="caution">
    <text evidence="2">The sequence shown here is derived from an EMBL/GenBank/DDBJ whole genome shotgun (WGS) entry which is preliminary data.</text>
</comment>